<dbReference type="InterPro" id="IPR014016">
    <property type="entry name" value="UvrD-like_ATP-bd"/>
</dbReference>
<reference evidence="15 16" key="1">
    <citation type="submission" date="2012-05" db="EMBL/GenBank/DDBJ databases">
        <authorList>
            <person name="Weinstock G."/>
            <person name="Sodergren E."/>
            <person name="Lobos E.A."/>
            <person name="Fulton L."/>
            <person name="Fulton R."/>
            <person name="Courtney L."/>
            <person name="Fronick C."/>
            <person name="O'Laughlin M."/>
            <person name="Godfrey J."/>
            <person name="Wilson R.M."/>
            <person name="Miner T."/>
            <person name="Farmer C."/>
            <person name="Delehaunty K."/>
            <person name="Cordes M."/>
            <person name="Minx P."/>
            <person name="Tomlinson C."/>
            <person name="Chen J."/>
            <person name="Wollam A."/>
            <person name="Pepin K.H."/>
            <person name="Bhonagiri V."/>
            <person name="Zhang X."/>
            <person name="Suruliraj S."/>
            <person name="Warren W."/>
            <person name="Mitreva M."/>
            <person name="Mardis E.R."/>
            <person name="Wilson R.K."/>
        </authorList>
    </citation>
    <scope>NUCLEOTIDE SEQUENCE [LARGE SCALE GENOMIC DNA]</scope>
    <source>
        <strain evidence="15 16">DSM 1785</strain>
    </source>
</reference>
<organism evidence="15 16">
    <name type="scientific">Clostridium celatum DSM 1785</name>
    <dbReference type="NCBI Taxonomy" id="545697"/>
    <lineage>
        <taxon>Bacteria</taxon>
        <taxon>Bacillati</taxon>
        <taxon>Bacillota</taxon>
        <taxon>Clostridia</taxon>
        <taxon>Eubacteriales</taxon>
        <taxon>Clostridiaceae</taxon>
        <taxon>Clostridium</taxon>
    </lineage>
</organism>
<comment type="similarity">
    <text evidence="1">Belongs to the helicase family. UvrD subfamily.</text>
</comment>
<proteinExistence type="inferred from homology"/>
<comment type="caution">
    <text evidence="15">The sequence shown here is derived from an EMBL/GenBank/DDBJ whole genome shotgun (WGS) entry which is preliminary data.</text>
</comment>
<dbReference type="FunFam" id="3.30.420.10:FF:000045">
    <property type="entry name" value="3'-5' exonuclease DinG"/>
    <property type="match status" value="1"/>
</dbReference>
<keyword evidence="2 12" id="KW-0547">Nucleotide-binding</keyword>
<dbReference type="RefSeq" id="WP_005211272.1">
    <property type="nucleotide sequence ID" value="NZ_KB291616.1"/>
</dbReference>
<dbReference type="PANTHER" id="PTHR11070:SF2">
    <property type="entry name" value="ATP-DEPENDENT DNA HELICASE SRS2"/>
    <property type="match status" value="1"/>
</dbReference>
<dbReference type="GO" id="GO:0006260">
    <property type="term" value="P:DNA replication"/>
    <property type="evidence" value="ECO:0007669"/>
    <property type="project" value="InterPro"/>
</dbReference>
<dbReference type="InterPro" id="IPR006054">
    <property type="entry name" value="DnaQ"/>
</dbReference>
<keyword evidence="4 12" id="KW-0347">Helicase</keyword>
<dbReference type="GO" id="GO:0005524">
    <property type="term" value="F:ATP binding"/>
    <property type="evidence" value="ECO:0007669"/>
    <property type="project" value="UniProtKB-UniRule"/>
</dbReference>
<dbReference type="GO" id="GO:0003677">
    <property type="term" value="F:DNA binding"/>
    <property type="evidence" value="ECO:0007669"/>
    <property type="project" value="UniProtKB-KW"/>
</dbReference>
<dbReference type="Gene3D" id="1.10.486.10">
    <property type="entry name" value="PCRA, domain 4"/>
    <property type="match status" value="2"/>
</dbReference>
<dbReference type="eggNOG" id="COG0210">
    <property type="taxonomic scope" value="Bacteria"/>
</dbReference>
<accession>L1QKF7</accession>
<dbReference type="EC" id="5.6.2.4" evidence="10"/>
<keyword evidence="5 15" id="KW-0269">Exonuclease</keyword>
<dbReference type="GO" id="GO:0033202">
    <property type="term" value="C:DNA helicase complex"/>
    <property type="evidence" value="ECO:0007669"/>
    <property type="project" value="TreeGrafter"/>
</dbReference>
<keyword evidence="16" id="KW-1185">Reference proteome</keyword>
<evidence type="ECO:0000256" key="3">
    <source>
        <dbReference type="ARBA" id="ARBA00022801"/>
    </source>
</evidence>
<feature type="binding site" evidence="12">
    <location>
        <begin position="22"/>
        <end position="29"/>
    </location>
    <ligand>
        <name>ATP</name>
        <dbReference type="ChEBI" id="CHEBI:30616"/>
    </ligand>
</feature>
<evidence type="ECO:0000313" key="16">
    <source>
        <dbReference type="Proteomes" id="UP000010420"/>
    </source>
</evidence>
<name>L1QKF7_9CLOT</name>
<feature type="domain" description="UvrD-like helicase C-terminal" evidence="14">
    <location>
        <begin position="312"/>
        <end position="784"/>
    </location>
</feature>
<dbReference type="SMART" id="SM00479">
    <property type="entry name" value="EXOIII"/>
    <property type="match status" value="1"/>
</dbReference>
<evidence type="ECO:0000256" key="10">
    <source>
        <dbReference type="ARBA" id="ARBA00034808"/>
    </source>
</evidence>
<dbReference type="PROSITE" id="PS51217">
    <property type="entry name" value="UVRD_HELICASE_CTER"/>
    <property type="match status" value="1"/>
</dbReference>
<dbReference type="GO" id="GO:0000725">
    <property type="term" value="P:recombinational repair"/>
    <property type="evidence" value="ECO:0007669"/>
    <property type="project" value="TreeGrafter"/>
</dbReference>
<dbReference type="Pfam" id="PF13361">
    <property type="entry name" value="UvrD_C"/>
    <property type="match status" value="1"/>
</dbReference>
<dbReference type="InterPro" id="IPR027417">
    <property type="entry name" value="P-loop_NTPase"/>
</dbReference>
<evidence type="ECO:0000256" key="2">
    <source>
        <dbReference type="ARBA" id="ARBA00022741"/>
    </source>
</evidence>
<dbReference type="EMBL" id="AMEZ01000024">
    <property type="protein sequence ID" value="EKY28448.1"/>
    <property type="molecule type" value="Genomic_DNA"/>
</dbReference>
<dbReference type="GO" id="GO:0003887">
    <property type="term" value="F:DNA-directed DNA polymerase activity"/>
    <property type="evidence" value="ECO:0007669"/>
    <property type="project" value="InterPro"/>
</dbReference>
<dbReference type="InterPro" id="IPR013986">
    <property type="entry name" value="DExx_box_DNA_helicase_dom_sf"/>
</dbReference>
<evidence type="ECO:0000313" key="15">
    <source>
        <dbReference type="EMBL" id="EKY28448.1"/>
    </source>
</evidence>
<dbReference type="Gene3D" id="1.10.10.160">
    <property type="match status" value="1"/>
</dbReference>
<dbReference type="HOGENOM" id="CLU_004585_5_10_9"/>
<evidence type="ECO:0000256" key="5">
    <source>
        <dbReference type="ARBA" id="ARBA00022839"/>
    </source>
</evidence>
<evidence type="ECO:0000259" key="13">
    <source>
        <dbReference type="PROSITE" id="PS51198"/>
    </source>
</evidence>
<evidence type="ECO:0000256" key="9">
    <source>
        <dbReference type="ARBA" id="ARBA00034617"/>
    </source>
</evidence>
<dbReference type="GO" id="GO:0016887">
    <property type="term" value="F:ATP hydrolysis activity"/>
    <property type="evidence" value="ECO:0007669"/>
    <property type="project" value="RHEA"/>
</dbReference>
<dbReference type="OrthoDB" id="9810135at2"/>
<dbReference type="Pfam" id="PF00580">
    <property type="entry name" value="UvrD-helicase"/>
    <property type="match status" value="1"/>
</dbReference>
<dbReference type="Gene3D" id="3.30.420.10">
    <property type="entry name" value="Ribonuclease H-like superfamily/Ribonuclease H"/>
    <property type="match status" value="1"/>
</dbReference>
<dbReference type="CDD" id="cd06127">
    <property type="entry name" value="DEDDh"/>
    <property type="match status" value="1"/>
</dbReference>
<evidence type="ECO:0000256" key="4">
    <source>
        <dbReference type="ARBA" id="ARBA00022806"/>
    </source>
</evidence>
<dbReference type="SUPFAM" id="SSF52540">
    <property type="entry name" value="P-loop containing nucleoside triphosphate hydrolases"/>
    <property type="match status" value="1"/>
</dbReference>
<keyword evidence="8" id="KW-0413">Isomerase</keyword>
<dbReference type="InterPro" id="IPR012337">
    <property type="entry name" value="RNaseH-like_sf"/>
</dbReference>
<dbReference type="PROSITE" id="PS51198">
    <property type="entry name" value="UVRD_HELICASE_ATP_BIND"/>
    <property type="match status" value="1"/>
</dbReference>
<dbReference type="STRING" id="545697.HMPREF0216_00799"/>
<dbReference type="InterPro" id="IPR036397">
    <property type="entry name" value="RNaseH_sf"/>
</dbReference>
<dbReference type="Gene3D" id="3.40.50.300">
    <property type="entry name" value="P-loop containing nucleotide triphosphate hydrolases"/>
    <property type="match status" value="3"/>
</dbReference>
<gene>
    <name evidence="15" type="ORF">HMPREF0216_00799</name>
</gene>
<dbReference type="InterPro" id="IPR000212">
    <property type="entry name" value="DNA_helicase_UvrD/REP"/>
</dbReference>
<dbReference type="InterPro" id="IPR014017">
    <property type="entry name" value="DNA_helicase_UvrD-like_C"/>
</dbReference>
<dbReference type="GO" id="GO:0043138">
    <property type="term" value="F:3'-5' DNA helicase activity"/>
    <property type="evidence" value="ECO:0007669"/>
    <property type="project" value="UniProtKB-EC"/>
</dbReference>
<dbReference type="CDD" id="cd17932">
    <property type="entry name" value="DEXQc_UvrD"/>
    <property type="match status" value="1"/>
</dbReference>
<evidence type="ECO:0000256" key="8">
    <source>
        <dbReference type="ARBA" id="ARBA00023235"/>
    </source>
</evidence>
<keyword evidence="3 12" id="KW-0378">Hydrolase</keyword>
<keyword evidence="5 15" id="KW-0540">Nuclease</keyword>
<dbReference type="GO" id="GO:0004527">
    <property type="term" value="F:exonuclease activity"/>
    <property type="evidence" value="ECO:0007669"/>
    <property type="project" value="UniProtKB-KW"/>
</dbReference>
<comment type="catalytic activity">
    <reaction evidence="9">
        <text>Couples ATP hydrolysis with the unwinding of duplex DNA by translocating in the 3'-5' direction.</text>
        <dbReference type="EC" id="5.6.2.4"/>
    </reaction>
</comment>
<protein>
    <recommendedName>
        <fullName evidence="10">DNA 3'-5' helicase</fullName>
        <ecNumber evidence="10">5.6.2.4</ecNumber>
    </recommendedName>
</protein>
<evidence type="ECO:0000256" key="11">
    <source>
        <dbReference type="ARBA" id="ARBA00048988"/>
    </source>
</evidence>
<dbReference type="Proteomes" id="UP000010420">
    <property type="component" value="Unassembled WGS sequence"/>
</dbReference>
<dbReference type="SUPFAM" id="SSF53098">
    <property type="entry name" value="Ribonuclease H-like"/>
    <property type="match status" value="1"/>
</dbReference>
<feature type="domain" description="UvrD-like helicase ATP-binding" evidence="13">
    <location>
        <begin position="1"/>
        <end position="306"/>
    </location>
</feature>
<keyword evidence="7" id="KW-0238">DNA-binding</keyword>
<evidence type="ECO:0000256" key="12">
    <source>
        <dbReference type="PROSITE-ProRule" id="PRU00560"/>
    </source>
</evidence>
<dbReference type="PANTHER" id="PTHR11070">
    <property type="entry name" value="UVRD / RECB / PCRA DNA HELICASE FAMILY MEMBER"/>
    <property type="match status" value="1"/>
</dbReference>
<dbReference type="NCBIfam" id="TIGR00573">
    <property type="entry name" value="dnaq"/>
    <property type="match status" value="1"/>
</dbReference>
<evidence type="ECO:0000256" key="7">
    <source>
        <dbReference type="ARBA" id="ARBA00023125"/>
    </source>
</evidence>
<sequence>MILNAKQKEVVNELDKNILLLASAGTGKTDVLSKRIANIINQGKAKSSEILCITFTNKACREMQDRIETVVGANAKDISIKTFHSFCFDVIKEQAKKRTDIFTDFLIFDEEDCKELIATCNYFDYPVKGLKSFIDMVKSERARLNIYTDDYNEDIKKVIDDIFHHKEEAIDQMCKENRIINFDMKDYLKDRGHELIKTYNALLHNNHGLDFNDLIENAQVIFSDEAVVKSLSEKYKYINIDEVQDTSTLEYSIIEKIFNKNNILLCGDMFQTIYEWRGSNPDTIFNLYTSKYSPNKIVFNKNYRATKNLTNASLAFLNNAFKEKASTIYEEGIISESPIDGDKIAFAVRDGIFPESKFIVDEINKLIQGGNDISKTCILTRDNSYNIALSKALSNLGNSTYQFILVDQYKFFRRQEIKDIIAFLKLIANRNDSLSLSRIIERLPTGIGEVTLSDIASNKYKEIGIRLSDYIDPNVIKYGERYALLINELENNNVVIFDVESTGVDVTEDEIIQIAAIKIDNKGKVIEKFERFLKNNKSVKSSEFVHGFSDEFLRINGEDKISVFNDFLEFSKDTIIVGHNVQYDISILTSELERLKMAKPMFKGVFDTLDIYRRFYPNAINHKLETLSRIFDTSHKPSHNAMDDILATGELLVYAVNKYLKPTSMERMAFMSKYLKSFNDITNKLNSLFESSENMRAYEIIPYIINDLGVKNLYKGEGGVEKLERLRDFYSLLKDLDIPEKSNRNSLLDVIKMTGLSNGELEELIIKRSKKPRIPIITVHQSKGLEFENVFLAGMQEETFPSYGAVKSGRMDEDKRTFYVAMTRAKKRLYITSNTKGLYGYRKDVSRFVKLIPSKYIEIK</sequence>
<dbReference type="Pfam" id="PF00929">
    <property type="entry name" value="RNase_T"/>
    <property type="match status" value="1"/>
</dbReference>
<dbReference type="InterPro" id="IPR013520">
    <property type="entry name" value="Ribonucl_H"/>
</dbReference>
<evidence type="ECO:0000256" key="6">
    <source>
        <dbReference type="ARBA" id="ARBA00022840"/>
    </source>
</evidence>
<dbReference type="PATRIC" id="fig|545697.3.peg.786"/>
<dbReference type="GO" id="GO:0005829">
    <property type="term" value="C:cytosol"/>
    <property type="evidence" value="ECO:0007669"/>
    <property type="project" value="TreeGrafter"/>
</dbReference>
<keyword evidence="6 12" id="KW-0067">ATP-binding</keyword>
<dbReference type="AlphaFoldDB" id="L1QKF7"/>
<evidence type="ECO:0000259" key="14">
    <source>
        <dbReference type="PROSITE" id="PS51217"/>
    </source>
</evidence>
<comment type="catalytic activity">
    <reaction evidence="11">
        <text>ATP + H2O = ADP + phosphate + H(+)</text>
        <dbReference type="Rhea" id="RHEA:13065"/>
        <dbReference type="ChEBI" id="CHEBI:15377"/>
        <dbReference type="ChEBI" id="CHEBI:15378"/>
        <dbReference type="ChEBI" id="CHEBI:30616"/>
        <dbReference type="ChEBI" id="CHEBI:43474"/>
        <dbReference type="ChEBI" id="CHEBI:456216"/>
        <dbReference type="EC" id="5.6.2.4"/>
    </reaction>
</comment>
<evidence type="ECO:0000256" key="1">
    <source>
        <dbReference type="ARBA" id="ARBA00009922"/>
    </source>
</evidence>